<evidence type="ECO:0000313" key="12">
    <source>
        <dbReference type="EMBL" id="TCV97250.1"/>
    </source>
</evidence>
<dbReference type="OrthoDB" id="9807749at2"/>
<dbReference type="EMBL" id="SMCS01000001">
    <property type="protein sequence ID" value="TCV97250.1"/>
    <property type="molecule type" value="Genomic_DNA"/>
</dbReference>
<comment type="subcellular location">
    <subcellularLocation>
        <location evidence="2 9 11">Cytoplasm</location>
    </subcellularLocation>
</comment>
<feature type="active site" description="Proton donor" evidence="9">
    <location>
        <position position="132"/>
    </location>
</feature>
<name>A0A4R3YXA1_9GAMM</name>
<keyword evidence="8 9" id="KW-0413">Isomerase</keyword>
<proteinExistence type="inferred from homology"/>
<comment type="similarity">
    <text evidence="4 9 10">Belongs to the HisA/HisF family.</text>
</comment>
<evidence type="ECO:0000313" key="13">
    <source>
        <dbReference type="Proteomes" id="UP000295645"/>
    </source>
</evidence>
<dbReference type="Pfam" id="PF00977">
    <property type="entry name" value="His_biosynth"/>
    <property type="match status" value="1"/>
</dbReference>
<dbReference type="GO" id="GO:0000105">
    <property type="term" value="P:L-histidine biosynthetic process"/>
    <property type="evidence" value="ECO:0007669"/>
    <property type="project" value="UniProtKB-UniRule"/>
</dbReference>
<evidence type="ECO:0000256" key="3">
    <source>
        <dbReference type="ARBA" id="ARBA00005133"/>
    </source>
</evidence>
<evidence type="ECO:0000256" key="5">
    <source>
        <dbReference type="ARBA" id="ARBA00022490"/>
    </source>
</evidence>
<dbReference type="EC" id="5.3.1.16" evidence="9 11"/>
<evidence type="ECO:0000256" key="7">
    <source>
        <dbReference type="ARBA" id="ARBA00023102"/>
    </source>
</evidence>
<dbReference type="HAMAP" id="MF_01014">
    <property type="entry name" value="HisA"/>
    <property type="match status" value="1"/>
</dbReference>
<dbReference type="GO" id="GO:0000162">
    <property type="term" value="P:L-tryptophan biosynthetic process"/>
    <property type="evidence" value="ECO:0007669"/>
    <property type="project" value="TreeGrafter"/>
</dbReference>
<evidence type="ECO:0000256" key="10">
    <source>
        <dbReference type="RuleBase" id="RU003657"/>
    </source>
</evidence>
<keyword evidence="13" id="KW-1185">Reference proteome</keyword>
<keyword evidence="5 9" id="KW-0963">Cytoplasm</keyword>
<reference evidence="12 13" key="1">
    <citation type="submission" date="2019-03" db="EMBL/GenBank/DDBJ databases">
        <title>Above-ground endophytic microbial communities from plants in different locations in the United States.</title>
        <authorList>
            <person name="Frank C."/>
        </authorList>
    </citation>
    <scope>NUCLEOTIDE SEQUENCE [LARGE SCALE GENOMIC DNA]</scope>
    <source>
        <strain evidence="12 13">LP_13_YM</strain>
    </source>
</reference>
<evidence type="ECO:0000256" key="4">
    <source>
        <dbReference type="ARBA" id="ARBA00009667"/>
    </source>
</evidence>
<evidence type="ECO:0000256" key="1">
    <source>
        <dbReference type="ARBA" id="ARBA00000901"/>
    </source>
</evidence>
<comment type="pathway">
    <text evidence="3 9 11">Amino-acid biosynthesis; L-histidine biosynthesis; L-histidine from 5-phospho-alpha-D-ribose 1-diphosphate: step 4/9.</text>
</comment>
<dbReference type="FunFam" id="3.20.20.70:FF:000009">
    <property type="entry name" value="1-(5-phosphoribosyl)-5-[(5-phosphoribosylamino)methylideneamino] imidazole-4-carboxamide isomerase"/>
    <property type="match status" value="1"/>
</dbReference>
<dbReference type="PANTHER" id="PTHR43090">
    <property type="entry name" value="1-(5-PHOSPHORIBOSYL)-5-[(5-PHOSPHORIBOSYLAMINO)METHYLIDENEAMINO] IMIDAZOLE-4-CARBOXAMIDE ISOMERASE"/>
    <property type="match status" value="1"/>
</dbReference>
<protein>
    <recommendedName>
        <fullName evidence="9 11">1-(5-phosphoribosyl)-5-[(5-phosphoribosylamino)methylideneamino] imidazole-4-carboxamide isomerase</fullName>
        <ecNumber evidence="9 11">5.3.1.16</ecNumber>
    </recommendedName>
    <alternativeName>
        <fullName evidence="9">Phosphoribosylformimino-5-aminoimidazole carboxamide ribotide isomerase</fullName>
    </alternativeName>
</protein>
<gene>
    <name evidence="9" type="primary">hisA</name>
    <name evidence="12" type="ORF">EC912_101247</name>
</gene>
<evidence type="ECO:0000256" key="8">
    <source>
        <dbReference type="ARBA" id="ARBA00023235"/>
    </source>
</evidence>
<dbReference type="PANTHER" id="PTHR43090:SF2">
    <property type="entry name" value="1-(5-PHOSPHORIBOSYL)-5-[(5-PHOSPHORIBOSYLAMINO)METHYLIDENEAMINO] IMIDAZOLE-4-CARBOXAMIDE ISOMERASE"/>
    <property type="match status" value="1"/>
</dbReference>
<dbReference type="UniPathway" id="UPA00031">
    <property type="reaction ID" value="UER00009"/>
</dbReference>
<dbReference type="InterPro" id="IPR044524">
    <property type="entry name" value="Isoase_HisA-like"/>
</dbReference>
<dbReference type="GO" id="GO:0005737">
    <property type="term" value="C:cytoplasm"/>
    <property type="evidence" value="ECO:0007669"/>
    <property type="project" value="UniProtKB-SubCell"/>
</dbReference>
<evidence type="ECO:0000256" key="9">
    <source>
        <dbReference type="HAMAP-Rule" id="MF_01014"/>
    </source>
</evidence>
<dbReference type="InterPro" id="IPR013785">
    <property type="entry name" value="Aldolase_TIM"/>
</dbReference>
<dbReference type="AlphaFoldDB" id="A0A4R3YXA1"/>
<accession>A0A4R3YXA1</accession>
<comment type="caution">
    <text evidence="12">The sequence shown here is derived from an EMBL/GenBank/DDBJ whole genome shotgun (WGS) entry which is preliminary data.</text>
</comment>
<evidence type="ECO:0000256" key="2">
    <source>
        <dbReference type="ARBA" id="ARBA00004496"/>
    </source>
</evidence>
<sequence>MTTLPIPAIDLRDGRVVRLRQGDYAQQTTYAFDAVELAARYADEGASWLHVVDLDGARSGKFENLPVIAAIAEAGRLQVQAGGGVRDEEGVRRLRDAGVSRVVVGSVAIRDPDSVAGWIARYGAEHITLALDARWRRDGWRLPSAGWTEDEARTLDELAPWYAEAGARHLLCTDIDRDGMLAGPNVALYDHLRTIVPALAIQASGGVRLIADIVELAAHGIPGVILGRALLQGDFTLPDAFAAVSAQPEVRAC</sequence>
<dbReference type="GO" id="GO:0003949">
    <property type="term" value="F:1-(5-phosphoribosyl)-5-[(5-phosphoribosylamino)methylideneamino]imidazole-4-carboxamide isomerase activity"/>
    <property type="evidence" value="ECO:0007669"/>
    <property type="project" value="UniProtKB-UniRule"/>
</dbReference>
<dbReference type="InterPro" id="IPR006062">
    <property type="entry name" value="His_biosynth"/>
</dbReference>
<evidence type="ECO:0000256" key="11">
    <source>
        <dbReference type="RuleBase" id="RU003658"/>
    </source>
</evidence>
<evidence type="ECO:0000256" key="6">
    <source>
        <dbReference type="ARBA" id="ARBA00022605"/>
    </source>
</evidence>
<keyword evidence="7 9" id="KW-0368">Histidine biosynthesis</keyword>
<dbReference type="InterPro" id="IPR023016">
    <property type="entry name" value="HisA/PriA"/>
</dbReference>
<dbReference type="Gene3D" id="3.20.20.70">
    <property type="entry name" value="Aldolase class I"/>
    <property type="match status" value="1"/>
</dbReference>
<dbReference type="CDD" id="cd04732">
    <property type="entry name" value="HisA"/>
    <property type="match status" value="1"/>
</dbReference>
<keyword evidence="6 9" id="KW-0028">Amino-acid biosynthesis</keyword>
<dbReference type="SUPFAM" id="SSF51366">
    <property type="entry name" value="Ribulose-phoshate binding barrel"/>
    <property type="match status" value="1"/>
</dbReference>
<dbReference type="InterPro" id="IPR011060">
    <property type="entry name" value="RibuloseP-bd_barrel"/>
</dbReference>
<comment type="catalytic activity">
    <reaction evidence="1 9 11">
        <text>1-(5-phospho-beta-D-ribosyl)-5-[(5-phospho-beta-D-ribosylamino)methylideneamino]imidazole-4-carboxamide = 5-[(5-phospho-1-deoxy-D-ribulos-1-ylimino)methylamino]-1-(5-phospho-beta-D-ribosyl)imidazole-4-carboxamide</text>
        <dbReference type="Rhea" id="RHEA:15469"/>
        <dbReference type="ChEBI" id="CHEBI:58435"/>
        <dbReference type="ChEBI" id="CHEBI:58525"/>
        <dbReference type="EC" id="5.3.1.16"/>
    </reaction>
</comment>
<feature type="active site" description="Proton acceptor" evidence="9">
    <location>
        <position position="10"/>
    </location>
</feature>
<dbReference type="RefSeq" id="WP_132141331.1">
    <property type="nucleotide sequence ID" value="NZ_SMCS01000001.1"/>
</dbReference>
<dbReference type="NCBIfam" id="TIGR00007">
    <property type="entry name" value="1-(5-phosphoribosyl)-5-[(5-phosphoribosylamino)methylideneamino]imidazole-4-carboxamide isomerase"/>
    <property type="match status" value="1"/>
</dbReference>
<dbReference type="InterPro" id="IPR006063">
    <property type="entry name" value="HisA_bact_arch"/>
</dbReference>
<organism evidence="12 13">
    <name type="scientific">Luteibacter rhizovicinus</name>
    <dbReference type="NCBI Taxonomy" id="242606"/>
    <lineage>
        <taxon>Bacteria</taxon>
        <taxon>Pseudomonadati</taxon>
        <taxon>Pseudomonadota</taxon>
        <taxon>Gammaproteobacteria</taxon>
        <taxon>Lysobacterales</taxon>
        <taxon>Rhodanobacteraceae</taxon>
        <taxon>Luteibacter</taxon>
    </lineage>
</organism>
<dbReference type="Proteomes" id="UP000295645">
    <property type="component" value="Unassembled WGS sequence"/>
</dbReference>